<comment type="caution">
    <text evidence="3">The sequence shown here is derived from an EMBL/GenBank/DDBJ whole genome shotgun (WGS) entry which is preliminary data.</text>
</comment>
<proteinExistence type="predicted"/>
<name>A0A2N6LM95_9CYAN</name>
<dbReference type="InterPro" id="IPR045584">
    <property type="entry name" value="Pilin-like"/>
</dbReference>
<gene>
    <name evidence="3" type="ORF">CEN46_03960</name>
</gene>
<dbReference type="EMBL" id="NMQE01000100">
    <property type="protein sequence ID" value="PMB26382.1"/>
    <property type="molecule type" value="Genomic_DNA"/>
</dbReference>
<reference evidence="3 4" key="1">
    <citation type="submission" date="2017-07" db="EMBL/GenBank/DDBJ databases">
        <title>Genomes of Fischerella (Mastigocladus) sp. strains.</title>
        <authorList>
            <person name="Miller S.R."/>
        </authorList>
    </citation>
    <scope>NUCLEOTIDE SEQUENCE [LARGE SCALE GENOMIC DNA]</scope>
    <source>
        <strain evidence="3 4">CCMEE 5318</strain>
    </source>
</reference>
<protein>
    <submittedName>
        <fullName evidence="3">Prepilin-type cleavage/methylation domain-containing protein</fullName>
    </submittedName>
</protein>
<evidence type="ECO:0000313" key="3">
    <source>
        <dbReference type="EMBL" id="PMB26382.1"/>
    </source>
</evidence>
<dbReference type="PROSITE" id="PS00409">
    <property type="entry name" value="PROKAR_NTER_METHYL"/>
    <property type="match status" value="1"/>
</dbReference>
<keyword evidence="2" id="KW-0472">Membrane</keyword>
<feature type="coiled-coil region" evidence="1">
    <location>
        <begin position="46"/>
        <end position="73"/>
    </location>
</feature>
<sequence>MIKKSCLCKYQQQNTGYTLIEILAIVLIVGILSAIAAPSWLAFVSRQRVNKANDAILVALQEAQREAKKNKRNYSVSFTTDSTTQVAKIAVYPTSATGAPNNYWRVLGEDLGLKQKEVVLGTNITNQNTAGTSITYASAFNASAPQTITFDYMGTLPGANFGTIPTGATEPPGFRIVVAIPQPGNPTQPSNTRRCVIVQTLIGEMRTNKDSNCDIKTKIP</sequence>
<accession>A0A2N6LM95</accession>
<evidence type="ECO:0000256" key="1">
    <source>
        <dbReference type="SAM" id="Coils"/>
    </source>
</evidence>
<keyword evidence="2" id="KW-1133">Transmembrane helix</keyword>
<dbReference type="SUPFAM" id="SSF54523">
    <property type="entry name" value="Pili subunits"/>
    <property type="match status" value="1"/>
</dbReference>
<evidence type="ECO:0000313" key="4">
    <source>
        <dbReference type="Proteomes" id="UP000235081"/>
    </source>
</evidence>
<keyword evidence="1" id="KW-0175">Coiled coil</keyword>
<feature type="transmembrane region" description="Helical" evidence="2">
    <location>
        <begin position="22"/>
        <end position="43"/>
    </location>
</feature>
<dbReference type="Gene3D" id="3.30.700.10">
    <property type="entry name" value="Glycoprotein, Type 4 Pilin"/>
    <property type="match status" value="1"/>
</dbReference>
<organism evidence="3 4">
    <name type="scientific">Fischerella thermalis CCMEE 5318</name>
    <dbReference type="NCBI Taxonomy" id="2019666"/>
    <lineage>
        <taxon>Bacteria</taxon>
        <taxon>Bacillati</taxon>
        <taxon>Cyanobacteriota</taxon>
        <taxon>Cyanophyceae</taxon>
        <taxon>Nostocales</taxon>
        <taxon>Hapalosiphonaceae</taxon>
        <taxon>Fischerella</taxon>
    </lineage>
</organism>
<dbReference type="AlphaFoldDB" id="A0A2N6LM95"/>
<keyword evidence="2" id="KW-0812">Transmembrane</keyword>
<dbReference type="InterPro" id="IPR012902">
    <property type="entry name" value="N_methyl_site"/>
</dbReference>
<evidence type="ECO:0000256" key="2">
    <source>
        <dbReference type="SAM" id="Phobius"/>
    </source>
</evidence>
<dbReference type="Proteomes" id="UP000235081">
    <property type="component" value="Unassembled WGS sequence"/>
</dbReference>